<organism evidence="1 2">
    <name type="scientific">Dehalobacter restrictus (strain DSM 9455 / PER-K23)</name>
    <dbReference type="NCBI Taxonomy" id="871738"/>
    <lineage>
        <taxon>Bacteria</taxon>
        <taxon>Bacillati</taxon>
        <taxon>Bacillota</taxon>
        <taxon>Clostridia</taxon>
        <taxon>Eubacteriales</taxon>
        <taxon>Desulfitobacteriaceae</taxon>
        <taxon>Dehalobacter</taxon>
    </lineage>
</organism>
<evidence type="ECO:0000313" key="2">
    <source>
        <dbReference type="Proteomes" id="UP000018934"/>
    </source>
</evidence>
<name>A0ABN4C2H7_DEHRP</name>
<gene>
    <name evidence="1" type="ORF">DEHRE_10910</name>
</gene>
<evidence type="ECO:0000313" key="1">
    <source>
        <dbReference type="EMBL" id="AHF11446.1"/>
    </source>
</evidence>
<reference evidence="1 2" key="1">
    <citation type="journal article" date="2013" name="Stand. Genomic Sci.">
        <title>Complete genome sequence of Dehalobacter restrictus PER-K23(T.).</title>
        <authorList>
            <person name="Kruse T."/>
            <person name="Maillard J."/>
            <person name="Goodwin L."/>
            <person name="Woyke T."/>
            <person name="Teshima H."/>
            <person name="Bruce D."/>
            <person name="Detter C."/>
            <person name="Tapia R."/>
            <person name="Han C."/>
            <person name="Huntemann M."/>
            <person name="Wei C.L."/>
            <person name="Han J."/>
            <person name="Chen A."/>
            <person name="Kyrpides N."/>
            <person name="Szeto E."/>
            <person name="Markowitz V."/>
            <person name="Ivanova N."/>
            <person name="Pagani I."/>
            <person name="Pati A."/>
            <person name="Pitluck S."/>
            <person name="Nolan M."/>
            <person name="Holliger C."/>
            <person name="Smidt H."/>
        </authorList>
    </citation>
    <scope>NUCLEOTIDE SEQUENCE [LARGE SCALE GENOMIC DNA]</scope>
    <source>
        <strain evidence="2">DSM 9455</strain>
    </source>
</reference>
<proteinExistence type="predicted"/>
<keyword evidence="2" id="KW-1185">Reference proteome</keyword>
<sequence>MNLVLLSESETLRETFNYRLSEGNLLVDQLLIAYVNSVKTKLLIGSVSVLY</sequence>
<dbReference type="Proteomes" id="UP000018934">
    <property type="component" value="Chromosome"/>
</dbReference>
<protein>
    <submittedName>
        <fullName evidence="1">Uncharacterized protein</fullName>
    </submittedName>
</protein>
<accession>A0ABN4C2H7</accession>
<dbReference type="EMBL" id="CP007033">
    <property type="protein sequence ID" value="AHF11446.1"/>
    <property type="molecule type" value="Genomic_DNA"/>
</dbReference>